<sequence>MCLWILWSISKADSSAADLARLWDWLTTSTHLIETISNDVGGTAASAGKIPQHRVLIFCQMKKMLDIIEHDPFKLQMQNVTYMHLVQQCLRNFHMIFFLP</sequence>
<dbReference type="Gene3D" id="3.40.50.300">
    <property type="entry name" value="P-loop containing nucleotide triphosphate hydrolases"/>
    <property type="match status" value="1"/>
</dbReference>
<dbReference type="VEuPathDB" id="FungiDB:VP01_5177g4"/>
<proteinExistence type="predicted"/>
<dbReference type="Proteomes" id="UP000037035">
    <property type="component" value="Unassembled WGS sequence"/>
</dbReference>
<evidence type="ECO:0000256" key="1">
    <source>
        <dbReference type="SAM" id="SignalP"/>
    </source>
</evidence>
<dbReference type="GO" id="GO:0016887">
    <property type="term" value="F:ATP hydrolysis activity"/>
    <property type="evidence" value="ECO:0007669"/>
    <property type="project" value="InterPro"/>
</dbReference>
<feature type="signal peptide" evidence="1">
    <location>
        <begin position="1"/>
        <end position="17"/>
    </location>
</feature>
<dbReference type="GO" id="GO:0017025">
    <property type="term" value="F:TBP-class protein binding"/>
    <property type="evidence" value="ECO:0007669"/>
    <property type="project" value="InterPro"/>
</dbReference>
<evidence type="ECO:0000313" key="3">
    <source>
        <dbReference type="Proteomes" id="UP000037035"/>
    </source>
</evidence>
<keyword evidence="1" id="KW-0732">Signal</keyword>
<dbReference type="PANTHER" id="PTHR36498">
    <property type="entry name" value="TATA-BINDING PROTEIN-ASSOCIATED FACTOR 172"/>
    <property type="match status" value="1"/>
</dbReference>
<organism evidence="2 3">
    <name type="scientific">Puccinia sorghi</name>
    <dbReference type="NCBI Taxonomy" id="27349"/>
    <lineage>
        <taxon>Eukaryota</taxon>
        <taxon>Fungi</taxon>
        <taxon>Dikarya</taxon>
        <taxon>Basidiomycota</taxon>
        <taxon>Pucciniomycotina</taxon>
        <taxon>Pucciniomycetes</taxon>
        <taxon>Pucciniales</taxon>
        <taxon>Pucciniaceae</taxon>
        <taxon>Puccinia</taxon>
    </lineage>
</organism>
<reference evidence="2 3" key="1">
    <citation type="submission" date="2015-08" db="EMBL/GenBank/DDBJ databases">
        <title>Next Generation Sequencing and Analysis of the Genome of Puccinia sorghi L Schw, the Causal Agent of Maize Common Rust.</title>
        <authorList>
            <person name="Rochi L."/>
            <person name="Burguener G."/>
            <person name="Darino M."/>
            <person name="Turjanski A."/>
            <person name="Kreff E."/>
            <person name="Dieguez M.J."/>
            <person name="Sacco F."/>
        </authorList>
    </citation>
    <scope>NUCLEOTIDE SEQUENCE [LARGE SCALE GENOMIC DNA]</scope>
    <source>
        <strain evidence="2 3">RO10H11247</strain>
    </source>
</reference>
<feature type="chain" id="PRO_5005567978" evidence="1">
    <location>
        <begin position="18"/>
        <end position="100"/>
    </location>
</feature>
<dbReference type="InterPro" id="IPR027417">
    <property type="entry name" value="P-loop_NTPase"/>
</dbReference>
<protein>
    <submittedName>
        <fullName evidence="2">Uncharacterized protein</fullName>
    </submittedName>
</protein>
<name>A0A0L6ULJ8_9BASI</name>
<dbReference type="GO" id="GO:0003677">
    <property type="term" value="F:DNA binding"/>
    <property type="evidence" value="ECO:0007669"/>
    <property type="project" value="InterPro"/>
</dbReference>
<accession>A0A0L6ULJ8</accession>
<dbReference type="AlphaFoldDB" id="A0A0L6ULJ8"/>
<keyword evidence="3" id="KW-1185">Reference proteome</keyword>
<evidence type="ECO:0000313" key="2">
    <source>
        <dbReference type="EMBL" id="KNZ49157.1"/>
    </source>
</evidence>
<dbReference type="STRING" id="27349.A0A0L6ULJ8"/>
<dbReference type="InterPro" id="IPR044972">
    <property type="entry name" value="Mot1"/>
</dbReference>
<gene>
    <name evidence="2" type="ORF">VP01_5177g4</name>
</gene>
<dbReference type="EMBL" id="LAVV01010361">
    <property type="protein sequence ID" value="KNZ49157.1"/>
    <property type="molecule type" value="Genomic_DNA"/>
</dbReference>
<comment type="caution">
    <text evidence="2">The sequence shown here is derived from an EMBL/GenBank/DDBJ whole genome shotgun (WGS) entry which is preliminary data.</text>
</comment>
<dbReference type="OrthoDB" id="10252227at2759"/>
<dbReference type="PANTHER" id="PTHR36498:SF1">
    <property type="entry name" value="TATA-BINDING PROTEIN-ASSOCIATED FACTOR 172"/>
    <property type="match status" value="1"/>
</dbReference>